<name>A0A1I3MAH4_9ACTN</name>
<dbReference type="STRING" id="1005945.SAMN05216561_11531"/>
<evidence type="ECO:0000313" key="1">
    <source>
        <dbReference type="EMBL" id="SFI94039.1"/>
    </source>
</evidence>
<organism evidence="1 2">
    <name type="scientific">Nocardioides psychrotolerans</name>
    <dbReference type="NCBI Taxonomy" id="1005945"/>
    <lineage>
        <taxon>Bacteria</taxon>
        <taxon>Bacillati</taxon>
        <taxon>Actinomycetota</taxon>
        <taxon>Actinomycetes</taxon>
        <taxon>Propionibacteriales</taxon>
        <taxon>Nocardioidaceae</taxon>
        <taxon>Nocardioides</taxon>
    </lineage>
</organism>
<evidence type="ECO:0008006" key="3">
    <source>
        <dbReference type="Google" id="ProtNLM"/>
    </source>
</evidence>
<dbReference type="OrthoDB" id="3235220at2"/>
<protein>
    <recommendedName>
        <fullName evidence="3">Major tail protein</fullName>
    </recommendedName>
</protein>
<sequence length="143" mass="15418">MTIQSYKMGPGTLKFGTGLATDASCQVKSCLVTCEENVDTEDPVPVICGEEQPGEETVRLTWGLEATLLQDLAAAGFVTWTWTNKMTEQPFEFIPNTVSARKINGVIHVVPISIGGEAKTRPTSDIKWRGKTGSDFVLGAVVV</sequence>
<dbReference type="AlphaFoldDB" id="A0A1I3MAH4"/>
<proteinExistence type="predicted"/>
<keyword evidence="2" id="KW-1185">Reference proteome</keyword>
<dbReference type="Proteomes" id="UP000198649">
    <property type="component" value="Unassembled WGS sequence"/>
</dbReference>
<reference evidence="1 2" key="1">
    <citation type="submission" date="2016-10" db="EMBL/GenBank/DDBJ databases">
        <authorList>
            <person name="de Groot N.N."/>
        </authorList>
    </citation>
    <scope>NUCLEOTIDE SEQUENCE [LARGE SCALE GENOMIC DNA]</scope>
    <source>
        <strain evidence="1 2">CGMCC 1.11156</strain>
    </source>
</reference>
<dbReference type="RefSeq" id="WP_091115674.1">
    <property type="nucleotide sequence ID" value="NZ_BKAF01000052.1"/>
</dbReference>
<accession>A0A1I3MAH4</accession>
<dbReference type="EMBL" id="FOQG01000015">
    <property type="protein sequence ID" value="SFI94039.1"/>
    <property type="molecule type" value="Genomic_DNA"/>
</dbReference>
<evidence type="ECO:0000313" key="2">
    <source>
        <dbReference type="Proteomes" id="UP000198649"/>
    </source>
</evidence>
<gene>
    <name evidence="1" type="ORF">SAMN05216561_11531</name>
</gene>